<proteinExistence type="inferred from homology"/>
<keyword evidence="14" id="KW-0472">Membrane</keyword>
<evidence type="ECO:0000256" key="5">
    <source>
        <dbReference type="ARBA" id="ARBA00022840"/>
    </source>
</evidence>
<dbReference type="InterPro" id="IPR045311">
    <property type="entry name" value="LC-FACS_euk"/>
</dbReference>
<dbReference type="PROSITE" id="PS00455">
    <property type="entry name" value="AMP_BINDING"/>
    <property type="match status" value="1"/>
</dbReference>
<protein>
    <recommendedName>
        <fullName evidence="13">Long-chain-fatty-acid--CoA ligase</fullName>
        <ecNumber evidence="13">6.2.1.3</ecNumber>
    </recommendedName>
</protein>
<evidence type="ECO:0000256" key="10">
    <source>
        <dbReference type="ARBA" id="ARBA00024548"/>
    </source>
</evidence>
<evidence type="ECO:0000256" key="6">
    <source>
        <dbReference type="ARBA" id="ARBA00024469"/>
    </source>
</evidence>
<keyword evidence="2 13" id="KW-0436">Ligase</keyword>
<evidence type="ECO:0000259" key="15">
    <source>
        <dbReference type="Pfam" id="PF00501"/>
    </source>
</evidence>
<evidence type="ECO:0000256" key="2">
    <source>
        <dbReference type="ARBA" id="ARBA00022598"/>
    </source>
</evidence>
<accession>A0ABY7DHW4</accession>
<comment type="catalytic activity">
    <reaction evidence="6">
        <text>5-hydroxy-(6E,8Z,11Z,14Z)-eicosatetraenoate + ATP + CoA = 5-hydroxy-(6E,8Z,11Z,14Z)-eicosatetraenoyl-CoA + AMP + diphosphate</text>
        <dbReference type="Rhea" id="RHEA:52108"/>
        <dbReference type="ChEBI" id="CHEBI:30616"/>
        <dbReference type="ChEBI" id="CHEBI:33019"/>
        <dbReference type="ChEBI" id="CHEBI:57287"/>
        <dbReference type="ChEBI" id="CHEBI:65341"/>
        <dbReference type="ChEBI" id="CHEBI:136407"/>
        <dbReference type="ChEBI" id="CHEBI:456215"/>
    </reaction>
    <physiologicalReaction direction="left-to-right" evidence="6">
        <dbReference type="Rhea" id="RHEA:52109"/>
    </physiologicalReaction>
</comment>
<gene>
    <name evidence="16" type="ORF">MAR_029208</name>
</gene>
<evidence type="ECO:0000313" key="17">
    <source>
        <dbReference type="Proteomes" id="UP001164746"/>
    </source>
</evidence>
<evidence type="ECO:0000256" key="4">
    <source>
        <dbReference type="ARBA" id="ARBA00022832"/>
    </source>
</evidence>
<evidence type="ECO:0000256" key="3">
    <source>
        <dbReference type="ARBA" id="ARBA00022741"/>
    </source>
</evidence>
<dbReference type="Gene3D" id="3.40.50.12780">
    <property type="entry name" value="N-terminal domain of ligase-like"/>
    <property type="match status" value="1"/>
</dbReference>
<dbReference type="SUPFAM" id="SSF56801">
    <property type="entry name" value="Acetyl-CoA synthetase-like"/>
    <property type="match status" value="1"/>
</dbReference>
<evidence type="ECO:0000256" key="8">
    <source>
        <dbReference type="ARBA" id="ARBA00024495"/>
    </source>
</evidence>
<evidence type="ECO:0000256" key="14">
    <source>
        <dbReference type="SAM" id="Phobius"/>
    </source>
</evidence>
<keyword evidence="17" id="KW-1185">Reference proteome</keyword>
<name>A0ABY7DHW4_MYAAR</name>
<organism evidence="16 17">
    <name type="scientific">Mya arenaria</name>
    <name type="common">Soft-shell clam</name>
    <dbReference type="NCBI Taxonomy" id="6604"/>
    <lineage>
        <taxon>Eukaryota</taxon>
        <taxon>Metazoa</taxon>
        <taxon>Spiralia</taxon>
        <taxon>Lophotrochozoa</taxon>
        <taxon>Mollusca</taxon>
        <taxon>Bivalvia</taxon>
        <taxon>Autobranchia</taxon>
        <taxon>Heteroconchia</taxon>
        <taxon>Euheterodonta</taxon>
        <taxon>Imparidentia</taxon>
        <taxon>Neoheterodontei</taxon>
        <taxon>Myida</taxon>
        <taxon>Myoidea</taxon>
        <taxon>Myidae</taxon>
        <taxon>Mya</taxon>
    </lineage>
</organism>
<dbReference type="InterPro" id="IPR020845">
    <property type="entry name" value="AMP-binding_CS"/>
</dbReference>
<evidence type="ECO:0000256" key="12">
    <source>
        <dbReference type="ARBA" id="ARBA00049139"/>
    </source>
</evidence>
<evidence type="ECO:0000313" key="16">
    <source>
        <dbReference type="EMBL" id="WAQ96518.1"/>
    </source>
</evidence>
<dbReference type="InterPro" id="IPR000873">
    <property type="entry name" value="AMP-dep_synth/lig_dom"/>
</dbReference>
<comment type="catalytic activity">
    <reaction evidence="8">
        <text>12-hydroxy-(5Z,8Z,10E,14Z)-eicosatetraenoate + ATP + CoA = 12-hydroxy-(5Z,8Z,10E,14Z)-eicosatetraenoyl-CoA + AMP + diphosphate</text>
        <dbReference type="Rhea" id="RHEA:52112"/>
        <dbReference type="ChEBI" id="CHEBI:30616"/>
        <dbReference type="ChEBI" id="CHEBI:33019"/>
        <dbReference type="ChEBI" id="CHEBI:57287"/>
        <dbReference type="ChEBI" id="CHEBI:90718"/>
        <dbReference type="ChEBI" id="CHEBI:136408"/>
        <dbReference type="ChEBI" id="CHEBI:456215"/>
    </reaction>
    <physiologicalReaction direction="left-to-right" evidence="8">
        <dbReference type="Rhea" id="RHEA:52113"/>
    </physiologicalReaction>
</comment>
<dbReference type="Pfam" id="PF00501">
    <property type="entry name" value="AMP-binding"/>
    <property type="match status" value="1"/>
</dbReference>
<comment type="function">
    <text evidence="13">Catalyzes the conversion of long-chain fatty acids to their active form acyl-CoAs for both synthesis of cellular lipids, and degradation via beta-oxidation.</text>
</comment>
<dbReference type="EMBL" id="CP111013">
    <property type="protein sequence ID" value="WAQ96518.1"/>
    <property type="molecule type" value="Genomic_DNA"/>
</dbReference>
<comment type="similarity">
    <text evidence="1 13">Belongs to the ATP-dependent AMP-binding enzyme family.</text>
</comment>
<reference evidence="16" key="1">
    <citation type="submission" date="2022-11" db="EMBL/GenBank/DDBJ databases">
        <title>Centuries of genome instability and evolution in soft-shell clam transmissible cancer (bioRxiv).</title>
        <authorList>
            <person name="Hart S.F.M."/>
            <person name="Yonemitsu M.A."/>
            <person name="Giersch R.M."/>
            <person name="Beal B.F."/>
            <person name="Arriagada G."/>
            <person name="Davis B.W."/>
            <person name="Ostrander E.A."/>
            <person name="Goff S.P."/>
            <person name="Metzger M.J."/>
        </authorList>
    </citation>
    <scope>NUCLEOTIDE SEQUENCE</scope>
    <source>
        <strain evidence="16">MELC-2E11</strain>
        <tissue evidence="16">Siphon/mantle</tissue>
    </source>
</reference>
<comment type="catalytic activity">
    <reaction evidence="12">
        <text>hexadecanoate + ATP + CoA = hexadecanoyl-CoA + AMP + diphosphate</text>
        <dbReference type="Rhea" id="RHEA:30751"/>
        <dbReference type="ChEBI" id="CHEBI:7896"/>
        <dbReference type="ChEBI" id="CHEBI:30616"/>
        <dbReference type="ChEBI" id="CHEBI:33019"/>
        <dbReference type="ChEBI" id="CHEBI:57287"/>
        <dbReference type="ChEBI" id="CHEBI:57379"/>
        <dbReference type="ChEBI" id="CHEBI:456215"/>
    </reaction>
    <physiologicalReaction direction="left-to-right" evidence="12">
        <dbReference type="Rhea" id="RHEA:30752"/>
    </physiologicalReaction>
</comment>
<keyword evidence="14" id="KW-1133">Transmembrane helix</keyword>
<keyword evidence="4 13" id="KW-0276">Fatty acid metabolism</keyword>
<evidence type="ECO:0000256" key="11">
    <source>
        <dbReference type="ARBA" id="ARBA00024565"/>
    </source>
</evidence>
<dbReference type="EC" id="6.2.1.3" evidence="13"/>
<keyword evidence="5 13" id="KW-0067">ATP-binding</keyword>
<dbReference type="PANTHER" id="PTHR43272:SF107">
    <property type="entry name" value="LONG-CHAIN-FATTY-ACID--COA LIGASE 5"/>
    <property type="match status" value="1"/>
</dbReference>
<dbReference type="Proteomes" id="UP001164746">
    <property type="component" value="Chromosome 2"/>
</dbReference>
<evidence type="ECO:0000256" key="1">
    <source>
        <dbReference type="ARBA" id="ARBA00006432"/>
    </source>
</evidence>
<dbReference type="CDD" id="cd05927">
    <property type="entry name" value="LC-FACS_euk"/>
    <property type="match status" value="1"/>
</dbReference>
<evidence type="ECO:0000256" key="9">
    <source>
        <dbReference type="ARBA" id="ARBA00024532"/>
    </source>
</evidence>
<keyword evidence="13" id="KW-0443">Lipid metabolism</keyword>
<feature type="transmembrane region" description="Helical" evidence="14">
    <location>
        <begin position="21"/>
        <end position="41"/>
    </location>
</feature>
<dbReference type="InterPro" id="IPR042099">
    <property type="entry name" value="ANL_N_sf"/>
</dbReference>
<comment type="catalytic activity">
    <reaction evidence="10">
        <text>(5Z,8Z,11Z,14Z)-eicosatetraenoate + ATP + CoA = (5Z,8Z,11Z,14Z)-eicosatetraenoyl-CoA + AMP + diphosphate</text>
        <dbReference type="Rhea" id="RHEA:19713"/>
        <dbReference type="ChEBI" id="CHEBI:30616"/>
        <dbReference type="ChEBI" id="CHEBI:32395"/>
        <dbReference type="ChEBI" id="CHEBI:33019"/>
        <dbReference type="ChEBI" id="CHEBI:57287"/>
        <dbReference type="ChEBI" id="CHEBI:57368"/>
        <dbReference type="ChEBI" id="CHEBI:456215"/>
        <dbReference type="EC" id="6.2.1.15"/>
    </reaction>
    <physiologicalReaction direction="left-to-right" evidence="10">
        <dbReference type="Rhea" id="RHEA:19714"/>
    </physiologicalReaction>
</comment>
<comment type="catalytic activity">
    <reaction evidence="11">
        <text>(E)-hexadec-2-enoate + ATP + CoA = (2E)-hexadecenoyl-CoA + AMP + diphosphate</text>
        <dbReference type="Rhea" id="RHEA:36139"/>
        <dbReference type="ChEBI" id="CHEBI:30616"/>
        <dbReference type="ChEBI" id="CHEBI:33019"/>
        <dbReference type="ChEBI" id="CHEBI:57287"/>
        <dbReference type="ChEBI" id="CHEBI:61526"/>
        <dbReference type="ChEBI" id="CHEBI:72745"/>
        <dbReference type="ChEBI" id="CHEBI:456215"/>
    </reaction>
    <physiologicalReaction direction="left-to-right" evidence="11">
        <dbReference type="Rhea" id="RHEA:36140"/>
    </physiologicalReaction>
</comment>
<evidence type="ECO:0000256" key="13">
    <source>
        <dbReference type="RuleBase" id="RU369030"/>
    </source>
</evidence>
<feature type="domain" description="AMP-dependent synthetase/ligase" evidence="15">
    <location>
        <begin position="106"/>
        <end position="516"/>
    </location>
</feature>
<comment type="catalytic activity">
    <reaction evidence="9">
        <text>15-hydroxy-(5Z,8Z,11Z,13E)-eicosatetraenoate + ATP + CoA = 15-hydroxy-(5Z,8Z,11Z,13E)-eicosatetraenoyl-CoA + AMP + diphosphate</text>
        <dbReference type="Rhea" id="RHEA:52116"/>
        <dbReference type="ChEBI" id="CHEBI:30616"/>
        <dbReference type="ChEBI" id="CHEBI:33019"/>
        <dbReference type="ChEBI" id="CHEBI:57287"/>
        <dbReference type="ChEBI" id="CHEBI:78832"/>
        <dbReference type="ChEBI" id="CHEBI:136409"/>
        <dbReference type="ChEBI" id="CHEBI:456215"/>
    </reaction>
    <physiologicalReaction direction="left-to-right" evidence="9">
        <dbReference type="Rhea" id="RHEA:52117"/>
    </physiologicalReaction>
</comment>
<dbReference type="PANTHER" id="PTHR43272">
    <property type="entry name" value="LONG-CHAIN-FATTY-ACID--COA LIGASE"/>
    <property type="match status" value="1"/>
</dbReference>
<keyword evidence="14" id="KW-0812">Transmembrane</keyword>
<evidence type="ECO:0000256" key="7">
    <source>
        <dbReference type="ARBA" id="ARBA00024484"/>
    </source>
</evidence>
<sequence length="695" mass="76888">MTWSRHEMQYIRDAAGNPNPSTLALGAAATVTVAAASFYAATRPTPLAPPVDMDNQSIRLPDGSRTSTWVPDGKSFIEYAHEDARTTHECFKRGLRISRNKPCLGRRNGPNRSYTWLTYQEVFDMAKDFGSGLLEEGLEPGAETIVGIYAANRVEWTVTDQACSMFSIVTCALYDTLGPDVCAYIINQTEMPLVICENAAKAQLLLDKGGSLKSLKCLIIMDPISDQNRTTAQLHDIKLVQFETVQNAGRANPKDAVPPSPDDLCLICYTSGTTGDPKGAMMTHRSMIANLASISVFASKGGVGITAEDSSLSYLPLAHVFERGLQTIFFMNGARLGFSSGDVKLLTDDLQALKPTVFPTVPRLLNRIYDKVISGVKTSKLKSMLFSLACSSKEKELRRRIIRKDSIWDWLVFGKIQALLGGRVRLVFTASAPLEPKVLNFTRCAFGCVVIEGYGQTENTAGISFNIPGEYEPGHCGPPLPCNIVKLEDVPEMDYYAKDDKGEVLCKGPSVFCGYYKSEDKTKEALDEDGWLHTGDIGQWLPNGCLKIIDRKKNIFKLSQGEYVAAEKIENTYMRSQFVAQAFIEGDSLQPYLMGVMVPDEEELMAWAAKNDASGSYRELCARKDVKEIILKDINAVGKKAGLKGFEMVKDIIVYPELFSVDNGLLTPTFKNKRPNLRKFFKTQIQELYKKHSSS</sequence>
<comment type="catalytic activity">
    <reaction evidence="7">
        <text>a long-chain fatty acid + ATP + CoA = a long-chain fatty acyl-CoA + AMP + diphosphate</text>
        <dbReference type="Rhea" id="RHEA:15421"/>
        <dbReference type="ChEBI" id="CHEBI:30616"/>
        <dbReference type="ChEBI" id="CHEBI:33019"/>
        <dbReference type="ChEBI" id="CHEBI:57287"/>
        <dbReference type="ChEBI" id="CHEBI:57560"/>
        <dbReference type="ChEBI" id="CHEBI:83139"/>
        <dbReference type="ChEBI" id="CHEBI:456215"/>
        <dbReference type="EC" id="6.2.1.3"/>
    </reaction>
    <physiologicalReaction direction="left-to-right" evidence="7">
        <dbReference type="Rhea" id="RHEA:15422"/>
    </physiologicalReaction>
</comment>
<keyword evidence="3 13" id="KW-0547">Nucleotide-binding</keyword>